<organism evidence="2 3">
    <name type="scientific">Pseudonocardia oceani</name>
    <dbReference type="NCBI Taxonomy" id="2792013"/>
    <lineage>
        <taxon>Bacteria</taxon>
        <taxon>Bacillati</taxon>
        <taxon>Actinomycetota</taxon>
        <taxon>Actinomycetes</taxon>
        <taxon>Pseudonocardiales</taxon>
        <taxon>Pseudonocardiaceae</taxon>
        <taxon>Pseudonocardia</taxon>
    </lineage>
</organism>
<keyword evidence="1" id="KW-0812">Transmembrane</keyword>
<dbReference type="RefSeq" id="WP_218592376.1">
    <property type="nucleotide sequence ID" value="NZ_JADQDE010000021.1"/>
</dbReference>
<evidence type="ECO:0000313" key="3">
    <source>
        <dbReference type="Proteomes" id="UP000694300"/>
    </source>
</evidence>
<evidence type="ECO:0000256" key="1">
    <source>
        <dbReference type="SAM" id="Phobius"/>
    </source>
</evidence>
<proteinExistence type="predicted"/>
<name>A0ABS6UAI5_9PSEU</name>
<keyword evidence="3" id="KW-1185">Reference proteome</keyword>
<dbReference type="EMBL" id="JADQDF010000001">
    <property type="protein sequence ID" value="MBW0129169.1"/>
    <property type="molecule type" value="Genomic_DNA"/>
</dbReference>
<feature type="transmembrane region" description="Helical" evidence="1">
    <location>
        <begin position="21"/>
        <end position="38"/>
    </location>
</feature>
<sequence length="141" mass="14436">MDSPLRRPTAGLRRTLGWAQLALTAAVVLGAVLVGHLVQGQVDARTAGADRPSATGTAVLPEVAATAPMVGSPVSSPSVTEGGAVGDGALAALGTLLVGWTLVASAGTIGRRRLDDRESERWAVEWARVEPVWSGRVSGDF</sequence>
<protein>
    <recommendedName>
        <fullName evidence="4">Tryptophan-associated transmembrane protein</fullName>
    </recommendedName>
</protein>
<gene>
    <name evidence="2" type="ORF">I4I82_15990</name>
</gene>
<keyword evidence="1" id="KW-1133">Transmembrane helix</keyword>
<accession>A0ABS6UAI5</accession>
<keyword evidence="1" id="KW-0472">Membrane</keyword>
<feature type="transmembrane region" description="Helical" evidence="1">
    <location>
        <begin position="89"/>
        <end position="109"/>
    </location>
</feature>
<evidence type="ECO:0008006" key="4">
    <source>
        <dbReference type="Google" id="ProtNLM"/>
    </source>
</evidence>
<comment type="caution">
    <text evidence="2">The sequence shown here is derived from an EMBL/GenBank/DDBJ whole genome shotgun (WGS) entry which is preliminary data.</text>
</comment>
<reference evidence="2 3" key="1">
    <citation type="submission" date="2020-11" db="EMBL/GenBank/DDBJ databases">
        <title>Pseudonocardia abyssalis sp. nov. and Pseudonocardia oceani sp. nov., description and phylogenomic analysis of two novel actinomycetes isolated from the deep Southern Ocean.</title>
        <authorList>
            <person name="Parra J."/>
        </authorList>
    </citation>
    <scope>NUCLEOTIDE SEQUENCE [LARGE SCALE GENOMIC DNA]</scope>
    <source>
        <strain evidence="3">KRD185</strain>
    </source>
</reference>
<dbReference type="Proteomes" id="UP000694300">
    <property type="component" value="Unassembled WGS sequence"/>
</dbReference>
<evidence type="ECO:0000313" key="2">
    <source>
        <dbReference type="EMBL" id="MBW0129169.1"/>
    </source>
</evidence>